<dbReference type="AlphaFoldDB" id="C0J6I7"/>
<evidence type="ECO:0000256" key="1">
    <source>
        <dbReference type="ARBA" id="ARBA00023268"/>
    </source>
</evidence>
<dbReference type="PROSITE" id="PS52004">
    <property type="entry name" value="KS3_2"/>
    <property type="match status" value="1"/>
</dbReference>
<dbReference type="Gene3D" id="3.40.47.10">
    <property type="match status" value="1"/>
</dbReference>
<dbReference type="InterPro" id="IPR016039">
    <property type="entry name" value="Thiolase-like"/>
</dbReference>
<dbReference type="PANTHER" id="PTHR43775">
    <property type="entry name" value="FATTY ACID SYNTHASE"/>
    <property type="match status" value="1"/>
</dbReference>
<dbReference type="Pfam" id="PF02801">
    <property type="entry name" value="Ketoacyl-synt_C"/>
    <property type="match status" value="1"/>
</dbReference>
<dbReference type="SUPFAM" id="SSF53901">
    <property type="entry name" value="Thiolase-like"/>
    <property type="match status" value="1"/>
</dbReference>
<feature type="non-terminal residue" evidence="4">
    <location>
        <position position="300"/>
    </location>
</feature>
<dbReference type="GO" id="GO:0006633">
    <property type="term" value="P:fatty acid biosynthetic process"/>
    <property type="evidence" value="ECO:0007669"/>
    <property type="project" value="TreeGrafter"/>
</dbReference>
<evidence type="ECO:0000259" key="3">
    <source>
        <dbReference type="PROSITE" id="PS52004"/>
    </source>
</evidence>
<feature type="non-terminal residue" evidence="4">
    <location>
        <position position="1"/>
    </location>
</feature>
<dbReference type="InterPro" id="IPR050091">
    <property type="entry name" value="PKS_NRPS_Biosynth_Enz"/>
</dbReference>
<evidence type="ECO:0000256" key="2">
    <source>
        <dbReference type="SAM" id="MobiDB-lite"/>
    </source>
</evidence>
<accession>C0J6I7</accession>
<dbReference type="EMBL" id="EU862507">
    <property type="protein sequence ID" value="ACN43264.1"/>
    <property type="molecule type" value="Genomic_DNA"/>
</dbReference>
<dbReference type="InterPro" id="IPR020841">
    <property type="entry name" value="PKS_Beta-ketoAc_synthase_dom"/>
</dbReference>
<dbReference type="PANTHER" id="PTHR43775:SF22">
    <property type="entry name" value="SYNTHASE, PUTATIVE (JCVI)-RELATED"/>
    <property type="match status" value="1"/>
</dbReference>
<dbReference type="InterPro" id="IPR014031">
    <property type="entry name" value="Ketoacyl_synth_C"/>
</dbReference>
<dbReference type="InterPro" id="IPR001227">
    <property type="entry name" value="Ac_transferase_dom_sf"/>
</dbReference>
<dbReference type="Pfam" id="PF22621">
    <property type="entry name" value="CurL-like_PKS_C"/>
    <property type="match status" value="1"/>
</dbReference>
<feature type="region of interest" description="Disordered" evidence="2">
    <location>
        <begin position="144"/>
        <end position="163"/>
    </location>
</feature>
<name>C0J6I7_9LECA</name>
<reference evidence="4" key="1">
    <citation type="journal article" date="2009" name="Appl. Environ. Microbiol.">
        <title>Insect-specific polyketide synthases (PKSs), potential PKS-nonribosomal peptide synthetase hybrids, and novel PKS clades in tropical fungi.</title>
        <authorList>
            <person name="Amnuaykanjanasin A."/>
            <person name="Phonghanpot S."/>
            <person name="Sengpanich N."/>
            <person name="Cheevadhanarak S."/>
            <person name="Tanticharoen M."/>
        </authorList>
    </citation>
    <scope>NUCLEOTIDE SEQUENCE</scope>
    <source>
        <strain evidence="4">BCC12103</strain>
    </source>
</reference>
<dbReference type="GO" id="GO:0004312">
    <property type="term" value="F:fatty acid synthase activity"/>
    <property type="evidence" value="ECO:0007669"/>
    <property type="project" value="TreeGrafter"/>
</dbReference>
<dbReference type="GO" id="GO:0044550">
    <property type="term" value="P:secondary metabolite biosynthetic process"/>
    <property type="evidence" value="ECO:0007669"/>
    <property type="project" value="TreeGrafter"/>
</dbReference>
<organism evidence="4">
    <name type="scientific">Dyplolabia afzelii</name>
    <dbReference type="NCBI Taxonomy" id="297880"/>
    <lineage>
        <taxon>Eukaryota</taxon>
        <taxon>Fungi</taxon>
        <taxon>Dikarya</taxon>
        <taxon>Ascomycota</taxon>
        <taxon>Pezizomycotina</taxon>
        <taxon>Lecanoromycetes</taxon>
        <taxon>OSLEUM clade</taxon>
        <taxon>Ostropomycetidae</taxon>
        <taxon>Ostropales</taxon>
        <taxon>Graphidaceae</taxon>
        <taxon>Fissurinoideae</taxon>
        <taxon>Dyplolabia</taxon>
    </lineage>
</organism>
<feature type="domain" description="Ketosynthase family 3 (KS3)" evidence="3">
    <location>
        <begin position="1"/>
        <end position="112"/>
    </location>
</feature>
<sequence>EGHGTGTIAGDSAELKAIQRIFGQSEELTYVGSVKANIGHLESASGLAGLIKTILMLEHAQVPGNPRLQHLRDDLRPELRGLIVNWPTRSTRRASINSFGYGGTNAHAILEAVETYEADAHHAVESLLTLTNGLNTIKQSKINGQASAGRPDSLQQQNGESPVNVPYTALSNGCLLHSIATNANRTPLGGRKSSLDRQSKVILQKSLELFVFSAKSQKSLHSMMSNYADFVDKHVKSAADLHLLARELSARRSHFQWRKAIVASGPDDLRASLQADNASLHKIAQRPSLNLVFTGQGAQW</sequence>
<proteinExistence type="predicted"/>
<protein>
    <submittedName>
        <fullName evidence="4">Putative polyketide synthase</fullName>
    </submittedName>
</protein>
<evidence type="ECO:0000313" key="4">
    <source>
        <dbReference type="EMBL" id="ACN43264.1"/>
    </source>
</evidence>
<dbReference type="Gene3D" id="3.30.70.3290">
    <property type="match status" value="1"/>
</dbReference>
<keyword evidence="1" id="KW-0511">Multifunctional enzyme</keyword>
<dbReference type="Gene3D" id="3.40.366.10">
    <property type="entry name" value="Malonyl-Coenzyme A Acyl Carrier Protein, domain 2"/>
    <property type="match status" value="1"/>
</dbReference>